<name>A0ABV3MV35_9GAMM</name>
<evidence type="ECO:0000313" key="1">
    <source>
        <dbReference type="EMBL" id="MEW4368044.1"/>
    </source>
</evidence>
<reference evidence="1 2" key="1">
    <citation type="submission" date="2024-06" db="EMBL/GenBank/DDBJ databases">
        <title>Aliikangiella maris sp. nov., sp. nov., a phycosphere bacterium isolated from seawater and ecosystem role in Phaeocystis globosa blooms.</title>
        <authorList>
            <person name="Li F."/>
        </authorList>
    </citation>
    <scope>NUCLEOTIDE SEQUENCE [LARGE SCALE GENOMIC DNA]</scope>
    <source>
        <strain evidence="1 2">GXAS 306</strain>
    </source>
</reference>
<proteinExistence type="predicted"/>
<gene>
    <name evidence="1" type="ORF">ABVT42_21425</name>
</gene>
<sequence>MRFIFLILALGFSHIVVAGGWTKTASVADIEIIRGQGFQITGDFGNPSECTVGNTIYVALEHPQYDKLLSISMAAFMGNKKLRIYSHQCANYGWHGGTYNELTSDGSMYLKN</sequence>
<protein>
    <submittedName>
        <fullName evidence="1">Uncharacterized protein</fullName>
    </submittedName>
</protein>
<comment type="caution">
    <text evidence="1">The sequence shown here is derived from an EMBL/GenBank/DDBJ whole genome shotgun (WGS) entry which is preliminary data.</text>
</comment>
<evidence type="ECO:0000313" key="2">
    <source>
        <dbReference type="Proteomes" id="UP001554427"/>
    </source>
</evidence>
<dbReference type="Proteomes" id="UP001554427">
    <property type="component" value="Unassembled WGS sequence"/>
</dbReference>
<dbReference type="EMBL" id="JBFDAH010000053">
    <property type="protein sequence ID" value="MEW4368044.1"/>
    <property type="molecule type" value="Genomic_DNA"/>
</dbReference>
<dbReference type="RefSeq" id="WP_367024408.1">
    <property type="nucleotide sequence ID" value="NZ_JBFDAH010000053.1"/>
</dbReference>
<organism evidence="1 2">
    <name type="scientific">Aliikangiella maris</name>
    <dbReference type="NCBI Taxonomy" id="3162458"/>
    <lineage>
        <taxon>Bacteria</taxon>
        <taxon>Pseudomonadati</taxon>
        <taxon>Pseudomonadota</taxon>
        <taxon>Gammaproteobacteria</taxon>
        <taxon>Oceanospirillales</taxon>
        <taxon>Pleioneaceae</taxon>
        <taxon>Aliikangiella</taxon>
    </lineage>
</organism>
<accession>A0ABV3MV35</accession>
<keyword evidence="2" id="KW-1185">Reference proteome</keyword>